<proteinExistence type="evidence at transcript level"/>
<dbReference type="SMART" id="SM00838">
    <property type="entry name" value="EFG_C"/>
    <property type="match status" value="1"/>
</dbReference>
<evidence type="ECO:0000256" key="4">
    <source>
        <dbReference type="ARBA" id="ARBA00023134"/>
    </source>
</evidence>
<keyword evidence="9" id="KW-0687">Ribonucleoprotein</keyword>
<dbReference type="AlphaFoldDB" id="A0A6A7G5G1"/>
<evidence type="ECO:0000256" key="6">
    <source>
        <dbReference type="ARBA" id="ARBA00023242"/>
    </source>
</evidence>
<dbReference type="SMART" id="SM00889">
    <property type="entry name" value="EFG_IV"/>
    <property type="match status" value="1"/>
</dbReference>
<dbReference type="Pfam" id="PF03764">
    <property type="entry name" value="EFG_IV"/>
    <property type="match status" value="1"/>
</dbReference>
<dbReference type="GO" id="GO:0003924">
    <property type="term" value="F:GTPase activity"/>
    <property type="evidence" value="ECO:0007669"/>
    <property type="project" value="InterPro"/>
</dbReference>
<dbReference type="PANTHER" id="PTHR42908">
    <property type="entry name" value="TRANSLATION ELONGATION FACTOR-RELATED"/>
    <property type="match status" value="1"/>
</dbReference>
<protein>
    <submittedName>
        <fullName evidence="9">110 kDa U5 small nuclear ribonucleoprotein component CLO-like isoform X2</fullName>
    </submittedName>
</protein>
<comment type="subcellular location">
    <subcellularLocation>
        <location evidence="1">Nucleus</location>
    </subcellularLocation>
</comment>
<feature type="domain" description="Tr-type G" evidence="8">
    <location>
        <begin position="156"/>
        <end position="432"/>
    </location>
</feature>
<dbReference type="CDD" id="cd01683">
    <property type="entry name" value="EF2_IV_snRNP"/>
    <property type="match status" value="1"/>
</dbReference>
<dbReference type="InterPro" id="IPR009000">
    <property type="entry name" value="Transl_B-barrel_sf"/>
</dbReference>
<dbReference type="FunFam" id="3.30.230.10:FF:000009">
    <property type="entry name" value="116 kDa U5 small nuclear ribonucleoprotein component"/>
    <property type="match status" value="1"/>
</dbReference>
<dbReference type="InterPro" id="IPR027417">
    <property type="entry name" value="P-loop_NTPase"/>
</dbReference>
<dbReference type="GO" id="GO:0046540">
    <property type="term" value="C:U4/U6 x U5 tri-snRNP complex"/>
    <property type="evidence" value="ECO:0007669"/>
    <property type="project" value="TreeGrafter"/>
</dbReference>
<dbReference type="InterPro" id="IPR044121">
    <property type="entry name" value="Snu114_GTP-bd"/>
</dbReference>
<dbReference type="Pfam" id="PF00679">
    <property type="entry name" value="EFG_C"/>
    <property type="match status" value="1"/>
</dbReference>
<evidence type="ECO:0000256" key="5">
    <source>
        <dbReference type="ARBA" id="ARBA00023187"/>
    </source>
</evidence>
<feature type="compositionally biased region" description="Acidic residues" evidence="7">
    <location>
        <begin position="21"/>
        <end position="32"/>
    </location>
</feature>
<dbReference type="Pfam" id="PF16004">
    <property type="entry name" value="EFTUD2"/>
    <property type="match status" value="1"/>
</dbReference>
<feature type="region of interest" description="Disordered" evidence="7">
    <location>
        <begin position="1"/>
        <end position="62"/>
    </location>
</feature>
<dbReference type="GO" id="GO:0005829">
    <property type="term" value="C:cytosol"/>
    <property type="evidence" value="ECO:0007669"/>
    <property type="project" value="TreeGrafter"/>
</dbReference>
<dbReference type="FunFam" id="3.30.70.240:FF:000004">
    <property type="entry name" value="116 kDa U5 small nuclear ribonucleoprotein"/>
    <property type="match status" value="1"/>
</dbReference>
<dbReference type="CDD" id="cd04096">
    <property type="entry name" value="eEF2_snRNP_like_C"/>
    <property type="match status" value="1"/>
</dbReference>
<dbReference type="GO" id="GO:0005525">
    <property type="term" value="F:GTP binding"/>
    <property type="evidence" value="ECO:0007669"/>
    <property type="project" value="UniProtKB-KW"/>
</dbReference>
<dbReference type="Gene3D" id="3.30.70.870">
    <property type="entry name" value="Elongation Factor G (Translational Gtpase), domain 3"/>
    <property type="match status" value="1"/>
</dbReference>
<dbReference type="Gene3D" id="3.90.1430.10">
    <property type="entry name" value="Yeast translation eEF2 (G' domain)"/>
    <property type="match status" value="1"/>
</dbReference>
<dbReference type="CDD" id="cd04167">
    <property type="entry name" value="Snu114p"/>
    <property type="match status" value="1"/>
</dbReference>
<dbReference type="Pfam" id="PF00009">
    <property type="entry name" value="GTP_EFTU"/>
    <property type="match status" value="1"/>
</dbReference>
<dbReference type="GO" id="GO:0000398">
    <property type="term" value="P:mRNA splicing, via spliceosome"/>
    <property type="evidence" value="ECO:0007669"/>
    <property type="project" value="TreeGrafter"/>
</dbReference>
<reference evidence="9" key="1">
    <citation type="submission" date="2017-11" db="EMBL/GenBank/DDBJ databases">
        <title>The sensing device of the deep-sea amphipod.</title>
        <authorList>
            <person name="Kobayashi H."/>
            <person name="Nagahama T."/>
            <person name="Arai W."/>
            <person name="Sasagawa Y."/>
            <person name="Umeda M."/>
            <person name="Hayashi T."/>
            <person name="Nikaido I."/>
            <person name="Watanabe H."/>
            <person name="Oguri K."/>
            <person name="Kitazato H."/>
            <person name="Fujioka K."/>
            <person name="Kido Y."/>
            <person name="Takami H."/>
        </authorList>
    </citation>
    <scope>NUCLEOTIDE SEQUENCE</scope>
    <source>
        <tissue evidence="9">Whole body</tissue>
    </source>
</reference>
<dbReference type="InterPro" id="IPR005225">
    <property type="entry name" value="Small_GTP-bd"/>
</dbReference>
<accession>A0A6A7G5G1</accession>
<dbReference type="InterPro" id="IPR000640">
    <property type="entry name" value="EFG_V-like"/>
</dbReference>
<dbReference type="Gene3D" id="2.40.30.10">
    <property type="entry name" value="Translation factors"/>
    <property type="match status" value="1"/>
</dbReference>
<dbReference type="Gene3D" id="3.40.50.300">
    <property type="entry name" value="P-loop containing nucleotide triphosphate hydrolases"/>
    <property type="match status" value="1"/>
</dbReference>
<dbReference type="EMBL" id="IACT01005963">
    <property type="protein sequence ID" value="LAC25105.1"/>
    <property type="molecule type" value="mRNA"/>
</dbReference>
<dbReference type="InterPro" id="IPR005517">
    <property type="entry name" value="Transl_elong_EFG/EF2_IV"/>
</dbReference>
<evidence type="ECO:0000313" key="9">
    <source>
        <dbReference type="EMBL" id="LAC25105.1"/>
    </source>
</evidence>
<dbReference type="SUPFAM" id="SSF54980">
    <property type="entry name" value="EF-G C-terminal domain-like"/>
    <property type="match status" value="2"/>
</dbReference>
<dbReference type="InterPro" id="IPR031950">
    <property type="entry name" value="EFTUD2_N"/>
</dbReference>
<dbReference type="InterPro" id="IPR014721">
    <property type="entry name" value="Ribsml_uS5_D2-typ_fold_subgr"/>
</dbReference>
<evidence type="ECO:0000256" key="7">
    <source>
        <dbReference type="SAM" id="MobiDB-lite"/>
    </source>
</evidence>
<dbReference type="InterPro" id="IPR000795">
    <property type="entry name" value="T_Tr_GTP-bd_dom"/>
</dbReference>
<evidence type="ECO:0000256" key="1">
    <source>
        <dbReference type="ARBA" id="ARBA00004123"/>
    </source>
</evidence>
<dbReference type="FunFam" id="2.40.30.10:FF:000029">
    <property type="entry name" value="116 kDa U5 small nuclear ribonucleoprotein component"/>
    <property type="match status" value="1"/>
</dbReference>
<dbReference type="Gene3D" id="3.30.230.10">
    <property type="match status" value="1"/>
</dbReference>
<dbReference type="PRINTS" id="PR00315">
    <property type="entry name" value="ELONGATNFCT"/>
</dbReference>
<dbReference type="SUPFAM" id="SSF54211">
    <property type="entry name" value="Ribosomal protein S5 domain 2-like"/>
    <property type="match status" value="1"/>
</dbReference>
<dbReference type="InterPro" id="IPR020568">
    <property type="entry name" value="Ribosomal_Su5_D2-typ_SF"/>
</dbReference>
<dbReference type="CDD" id="cd04090">
    <property type="entry name" value="EF2_II_snRNP"/>
    <property type="match status" value="1"/>
</dbReference>
<dbReference type="SUPFAM" id="SSF50447">
    <property type="entry name" value="Translation proteins"/>
    <property type="match status" value="1"/>
</dbReference>
<keyword evidence="6" id="KW-0539">Nucleus</keyword>
<dbReference type="GO" id="GO:0071007">
    <property type="term" value="C:U2-type catalytic step 2 spliceosome"/>
    <property type="evidence" value="ECO:0007669"/>
    <property type="project" value="TreeGrafter"/>
</dbReference>
<name>A0A6A7G5G1_9CRUS</name>
<evidence type="ECO:0000256" key="2">
    <source>
        <dbReference type="ARBA" id="ARBA00022664"/>
    </source>
</evidence>
<keyword evidence="4" id="KW-0342">GTP-binding</keyword>
<dbReference type="FunFam" id="3.40.50.300:FF:000646">
    <property type="entry name" value="U5 small nuclear ribonucleoprotein component"/>
    <property type="match status" value="1"/>
</dbReference>
<sequence>MEADQPLYDEFGNYLGPEIAESSDEDSDEDEWAIGAPDERGASELAGQQSNGIAGEMDDDDDEINDIDEELLKTRTPQIEYDMSSAIVLHEDKQYYPSAEDVYPEAETITQLEDTQPLETPIIAPIKSKQFELVERTLPETTFSYEFLTKLMGMPDLIRNVCFLGQLHHGKTEFMDVLIQETHVKAWPLNKEIRYTDMRKDEQSRGLSIKAVPMSLILETLRGKSYLVNIMDCPGHVNFSDEQTAALRICDGAIIFVDAAEGVMKQTERAILHAVEQGIPICIVINKMDRLILELKLPPNDAYFKLAQMISDINGILERCAYGQRISPELGNVCFASSWFGWSFTLKSFAKLYADYHGNFAAEPFARRLWGDFYLHKTDRKFHPNAEPNVEYSKRAFVEFILEPLYKIYAHVVGTDAKQLEPLLDNIGVRLRKSDFLLDVKPLLRLILSKFFGHSSGFVDMIVEKIPSPKGGAAVKIEQTYTGEMSTPCANAMLNCLSLDPETNRSVPQMVNIVKLYPRPDCSAFDAFGRVLSGVVKVGDRVRVLREGFSLEDDEDMSIKTVDEIWIYQARYRIPINQVTAGNWALFGGIDSGIAKTATITQIDGNDEACIFRPLKFNTASVVKVAIEPLKPSELPKMLEALRAINKTYPLSHTKVEESGEHIILGTGELYMDCALRDLREMYSEIEIKVADPVVTFCETVLETSSIQCFAETPNKKNKLTMICEPLKAGIAEDIEQENVRIDEPNKRISSFFQQKYGWDVLASRSIWSFGPEKAGPNILEDDTLPAEVDKSLLSAIQGSIIQGFQWGTREGPLCDEPLRNTRFKLIQAEISDNPIERGGGQIIPTARRVAYSAFLLAAPRLMEPVFYVEIQMPVDCLSPVYAVLKQRRGFIVGEKPRPGTPLYFIEAYIPVIDSFGFETDLRTHTQGQAFCTSVFDHWEMVPGDPLDREVELRPLEPSPMHALAREFMTKTRKRKGLSEDVSINKYFDDPMLIALAEHEAEQDEEGYG</sequence>
<dbReference type="PROSITE" id="PS51722">
    <property type="entry name" value="G_TR_2"/>
    <property type="match status" value="1"/>
</dbReference>
<dbReference type="FunFam" id="3.30.70.870:FF:000002">
    <property type="entry name" value="Translation elongation factor 2"/>
    <property type="match status" value="1"/>
</dbReference>
<dbReference type="GO" id="GO:0030623">
    <property type="term" value="F:U5 snRNA binding"/>
    <property type="evidence" value="ECO:0007669"/>
    <property type="project" value="TreeGrafter"/>
</dbReference>
<keyword evidence="5" id="KW-0508">mRNA splicing</keyword>
<keyword evidence="2" id="KW-0507">mRNA processing</keyword>
<evidence type="ECO:0000256" key="3">
    <source>
        <dbReference type="ARBA" id="ARBA00022741"/>
    </source>
</evidence>
<organism evidence="9">
    <name type="scientific">Hirondellea gigas</name>
    <dbReference type="NCBI Taxonomy" id="1518452"/>
    <lineage>
        <taxon>Eukaryota</taxon>
        <taxon>Metazoa</taxon>
        <taxon>Ecdysozoa</taxon>
        <taxon>Arthropoda</taxon>
        <taxon>Crustacea</taxon>
        <taxon>Multicrustacea</taxon>
        <taxon>Malacostraca</taxon>
        <taxon>Eumalacostraca</taxon>
        <taxon>Peracarida</taxon>
        <taxon>Amphipoda</taxon>
        <taxon>Amphilochidea</taxon>
        <taxon>Lysianassida</taxon>
        <taxon>Lysianassidira</taxon>
        <taxon>Lysianassoidea</taxon>
        <taxon>Lysianassidae</taxon>
        <taxon>Hirondellea</taxon>
    </lineage>
</organism>
<dbReference type="PANTHER" id="PTHR42908:SF6">
    <property type="entry name" value="116 KDA U5 SMALL NUCLEAR RIBONUCLEOPROTEIN COMPONENT"/>
    <property type="match status" value="1"/>
</dbReference>
<dbReference type="SUPFAM" id="SSF52540">
    <property type="entry name" value="P-loop containing nucleoside triphosphate hydrolases"/>
    <property type="match status" value="1"/>
</dbReference>
<dbReference type="NCBIfam" id="TIGR00231">
    <property type="entry name" value="small_GTP"/>
    <property type="match status" value="1"/>
</dbReference>
<dbReference type="InterPro" id="IPR035647">
    <property type="entry name" value="EFG_III/V"/>
</dbReference>
<keyword evidence="3" id="KW-0547">Nucleotide-binding</keyword>
<evidence type="ECO:0000259" key="8">
    <source>
        <dbReference type="PROSITE" id="PS51722"/>
    </source>
</evidence>
<dbReference type="Gene3D" id="3.30.70.240">
    <property type="match status" value="1"/>
</dbReference>